<dbReference type="InterPro" id="IPR001870">
    <property type="entry name" value="B30.2/SPRY"/>
</dbReference>
<dbReference type="Proteomes" id="UP001176517">
    <property type="component" value="Unassembled WGS sequence"/>
</dbReference>
<keyword evidence="9" id="KW-1185">Reference proteome</keyword>
<proteinExistence type="predicted"/>
<feature type="compositionally biased region" description="Low complexity" evidence="5">
    <location>
        <begin position="632"/>
        <end position="656"/>
    </location>
</feature>
<evidence type="ECO:0000256" key="3">
    <source>
        <dbReference type="ARBA" id="ARBA00022989"/>
    </source>
</evidence>
<dbReference type="InterPro" id="IPR013320">
    <property type="entry name" value="ConA-like_dom_sf"/>
</dbReference>
<dbReference type="InterPro" id="IPR050618">
    <property type="entry name" value="Ubq-SigPath_Reg"/>
</dbReference>
<evidence type="ECO:0000259" key="7">
    <source>
        <dbReference type="PROSITE" id="PS50188"/>
    </source>
</evidence>
<keyword evidence="4 6" id="KW-0472">Membrane</keyword>
<feature type="compositionally biased region" description="Low complexity" evidence="5">
    <location>
        <begin position="863"/>
        <end position="878"/>
    </location>
</feature>
<accession>A0AAN6GVL5</accession>
<evidence type="ECO:0000256" key="6">
    <source>
        <dbReference type="SAM" id="Phobius"/>
    </source>
</evidence>
<protein>
    <submittedName>
        <fullName evidence="8">Protein ssh4</fullName>
    </submittedName>
</protein>
<evidence type="ECO:0000313" key="8">
    <source>
        <dbReference type="EMBL" id="KAK0557438.1"/>
    </source>
</evidence>
<feature type="region of interest" description="Disordered" evidence="5">
    <location>
        <begin position="768"/>
        <end position="799"/>
    </location>
</feature>
<dbReference type="SMART" id="SM00449">
    <property type="entry name" value="SPRY"/>
    <property type="match status" value="1"/>
</dbReference>
<feature type="region of interest" description="Disordered" evidence="5">
    <location>
        <begin position="826"/>
        <end position="845"/>
    </location>
</feature>
<dbReference type="SUPFAM" id="SSF49899">
    <property type="entry name" value="Concanavalin A-like lectins/glucanases"/>
    <property type="match status" value="1"/>
</dbReference>
<comment type="subcellular location">
    <subcellularLocation>
        <location evidence="1">Membrane</location>
        <topology evidence="1">Single-pass membrane protein</topology>
    </subcellularLocation>
</comment>
<dbReference type="PANTHER" id="PTHR12864">
    <property type="entry name" value="RAN BINDING PROTEIN 9-RELATED"/>
    <property type="match status" value="1"/>
</dbReference>
<feature type="compositionally biased region" description="Basic residues" evidence="5">
    <location>
        <begin position="589"/>
        <end position="598"/>
    </location>
</feature>
<evidence type="ECO:0000256" key="4">
    <source>
        <dbReference type="ARBA" id="ARBA00023136"/>
    </source>
</evidence>
<gene>
    <name evidence="8" type="primary">ssh4</name>
    <name evidence="8" type="ORF">OC846_000426</name>
</gene>
<feature type="region of interest" description="Disordered" evidence="5">
    <location>
        <begin position="27"/>
        <end position="53"/>
    </location>
</feature>
<dbReference type="Pfam" id="PF00622">
    <property type="entry name" value="SPRY"/>
    <property type="match status" value="1"/>
</dbReference>
<dbReference type="InterPro" id="IPR035780">
    <property type="entry name" value="SPRY_Ssh4-like"/>
</dbReference>
<feature type="region of interest" description="Disordered" evidence="5">
    <location>
        <begin position="858"/>
        <end position="898"/>
    </location>
</feature>
<feature type="compositionally biased region" description="Low complexity" evidence="5">
    <location>
        <begin position="826"/>
        <end position="844"/>
    </location>
</feature>
<feature type="compositionally biased region" description="Gly residues" evidence="5">
    <location>
        <begin position="774"/>
        <end position="784"/>
    </location>
</feature>
<feature type="compositionally biased region" description="Basic residues" evidence="5">
    <location>
        <begin position="681"/>
        <end position="691"/>
    </location>
</feature>
<keyword evidence="2 6" id="KW-0812">Transmembrane</keyword>
<dbReference type="EMBL" id="JAPDMZ010000005">
    <property type="protein sequence ID" value="KAK0557438.1"/>
    <property type="molecule type" value="Genomic_DNA"/>
</dbReference>
<organism evidence="8 9">
    <name type="scientific">Tilletia horrida</name>
    <dbReference type="NCBI Taxonomy" id="155126"/>
    <lineage>
        <taxon>Eukaryota</taxon>
        <taxon>Fungi</taxon>
        <taxon>Dikarya</taxon>
        <taxon>Basidiomycota</taxon>
        <taxon>Ustilaginomycotina</taxon>
        <taxon>Exobasidiomycetes</taxon>
        <taxon>Tilletiales</taxon>
        <taxon>Tilletiaceae</taxon>
        <taxon>Tilletia</taxon>
    </lineage>
</organism>
<evidence type="ECO:0000313" key="9">
    <source>
        <dbReference type="Proteomes" id="UP001176517"/>
    </source>
</evidence>
<feature type="transmembrane region" description="Helical" evidence="6">
    <location>
        <begin position="208"/>
        <end position="233"/>
    </location>
</feature>
<sequence length="898" mass="95560">MTQSQLRQLLRERLADSTVAADRSSVGSNNIINEGHGNLKTTNRKMKSTSSSRCSDGFWVKAPNSRAKAGRQEKGRYVCLDNSDLPVEHVNTDRYLTSSSSSSSSKSSALKTHLFGGSQFATSPLHDSYTNERFSYGANRHPYLVASDSHHLLHQDVDNTPTTAYDPNSPSDQYWYSHPERFSHDRTHGFDDGIGLPLPGDDPNGVSLLLPFLVLLSSMLFFLLVFIILVILLRRRARIALSEHPGPHDIGREEELEGHGGLDGIEARWLEGVEEAVARGWARAKEWVAVNPPASAATDITISQSLAIQEKGVSAWAFEPDYEDNPSVFVVGRTEITFLADGQGMAAEEGGGTCVLSNLPVPKLNEVYYWEVKIFSKPESTNLSIGLVTKPYPGFRLPGWSKFSVGYFSQDGFKCHNYPFTAQSYGPAYVQGDVVGVGYRPRTGTVFYTRNGRKMEDAFVGLNRHNYFPCIGADGAAEIYVNLGQAEFVNIEANVKKWGLAPSTGTLPPPPAYGVENGSILIESAGQGSSRSQVTDVGDNSAAAAVANAAIARRNALRAQNNHALPPPPPISPRSSSPPPNASSSTSSGRRRQHRNRRPMTATSNASEDDHGTSPHNPPTPHELDISLHSLRSSVPSDQRRSSQSSSGVSRISSGSQMQGTTRRASPGPPPYASVVPHRGSNGRRSSRSRRTSSSQQVIDAADLLDAASSSSSMQDASVFRGLNFSTLQGSSRRSASGSGSNGGGGNAVSNFASAVLNMLTDRGLLTPMSAESLGGGRTPGSGSGPFSSQTESGGGREGYFPPMTPAQQRAAWDRERVLLAEQQAAASAAGRGGARPSMSRASSYGAGVPVIRTTAPAEQGEAAITNAATTTTQLADASEATGAEGERPAAAPRSLTG</sequence>
<feature type="domain" description="B30.2/SPRY" evidence="7">
    <location>
        <begin position="295"/>
        <end position="488"/>
    </location>
</feature>
<feature type="compositionally biased region" description="Pro residues" evidence="5">
    <location>
        <begin position="565"/>
        <end position="581"/>
    </location>
</feature>
<dbReference type="CDD" id="cd12910">
    <property type="entry name" value="SPRY_SSH4_like"/>
    <property type="match status" value="1"/>
</dbReference>
<dbReference type="PROSITE" id="PS50188">
    <property type="entry name" value="B302_SPRY"/>
    <property type="match status" value="1"/>
</dbReference>
<name>A0AAN6GVL5_9BASI</name>
<evidence type="ECO:0000256" key="1">
    <source>
        <dbReference type="ARBA" id="ARBA00004167"/>
    </source>
</evidence>
<dbReference type="AlphaFoldDB" id="A0AAN6GVL5"/>
<comment type="caution">
    <text evidence="8">The sequence shown here is derived from an EMBL/GenBank/DDBJ whole genome shotgun (WGS) entry which is preliminary data.</text>
</comment>
<dbReference type="GO" id="GO:0016020">
    <property type="term" value="C:membrane"/>
    <property type="evidence" value="ECO:0007669"/>
    <property type="project" value="UniProtKB-SubCell"/>
</dbReference>
<dbReference type="InterPro" id="IPR043136">
    <property type="entry name" value="B30.2/SPRY_sf"/>
</dbReference>
<evidence type="ECO:0000256" key="5">
    <source>
        <dbReference type="SAM" id="MobiDB-lite"/>
    </source>
</evidence>
<feature type="region of interest" description="Disordered" evidence="5">
    <location>
        <begin position="561"/>
        <end position="698"/>
    </location>
</feature>
<keyword evidence="3 6" id="KW-1133">Transmembrane helix</keyword>
<dbReference type="InterPro" id="IPR003877">
    <property type="entry name" value="SPRY_dom"/>
</dbReference>
<dbReference type="Gene3D" id="2.60.120.920">
    <property type="match status" value="1"/>
</dbReference>
<evidence type="ECO:0000256" key="2">
    <source>
        <dbReference type="ARBA" id="ARBA00022692"/>
    </source>
</evidence>
<reference evidence="8" key="1">
    <citation type="journal article" date="2023" name="PhytoFront">
        <title>Draft Genome Resources of Seven Strains of Tilletia horrida, Causal Agent of Kernel Smut of Rice.</title>
        <authorList>
            <person name="Khanal S."/>
            <person name="Antony Babu S."/>
            <person name="Zhou X.G."/>
        </authorList>
    </citation>
    <scope>NUCLEOTIDE SEQUENCE</scope>
    <source>
        <strain evidence="8">TX6</strain>
    </source>
</reference>